<evidence type="ECO:0000256" key="1">
    <source>
        <dbReference type="SAM" id="Coils"/>
    </source>
</evidence>
<organism evidence="3 4">
    <name type="scientific">Schistosoma margrebowiei</name>
    <dbReference type="NCBI Taxonomy" id="48269"/>
    <lineage>
        <taxon>Eukaryota</taxon>
        <taxon>Metazoa</taxon>
        <taxon>Spiralia</taxon>
        <taxon>Lophotrochozoa</taxon>
        <taxon>Platyhelminthes</taxon>
        <taxon>Trematoda</taxon>
        <taxon>Digenea</taxon>
        <taxon>Strigeidida</taxon>
        <taxon>Schistosomatoidea</taxon>
        <taxon>Schistosomatidae</taxon>
        <taxon>Schistosoma</taxon>
    </lineage>
</organism>
<sequence length="89" mass="10152">MFWRILISIWFMISLFITNGRIEITAEQLINAHDLFDNISKTYQQMKEELDNLTQEVKVTDITGSGKKSISNGLLTGTSIALFTIITLR</sequence>
<feature type="signal peptide" evidence="2">
    <location>
        <begin position="1"/>
        <end position="20"/>
    </location>
</feature>
<name>A0AA85AIR5_9TREM</name>
<feature type="coiled-coil region" evidence="1">
    <location>
        <begin position="36"/>
        <end position="63"/>
    </location>
</feature>
<reference evidence="4" key="1">
    <citation type="submission" date="2023-11" db="UniProtKB">
        <authorList>
            <consortium name="WormBaseParasite"/>
        </authorList>
    </citation>
    <scope>IDENTIFICATION</scope>
</reference>
<proteinExistence type="predicted"/>
<keyword evidence="2" id="KW-0732">Signal</keyword>
<accession>A0AA85AIR5</accession>
<evidence type="ECO:0000313" key="4">
    <source>
        <dbReference type="WBParaSite" id="SMRG1_87760.1"/>
    </source>
</evidence>
<keyword evidence="1" id="KW-0175">Coiled coil</keyword>
<protein>
    <submittedName>
        <fullName evidence="4">Uncharacterized protein</fullName>
    </submittedName>
</protein>
<dbReference type="WBParaSite" id="SMRG1_87760.1">
    <property type="protein sequence ID" value="SMRG1_87760.1"/>
    <property type="gene ID" value="SMRG1_87760"/>
</dbReference>
<feature type="chain" id="PRO_5041659439" evidence="2">
    <location>
        <begin position="21"/>
        <end position="89"/>
    </location>
</feature>
<dbReference type="Proteomes" id="UP000050790">
    <property type="component" value="Unassembled WGS sequence"/>
</dbReference>
<evidence type="ECO:0000313" key="3">
    <source>
        <dbReference type="Proteomes" id="UP000050790"/>
    </source>
</evidence>
<dbReference type="AlphaFoldDB" id="A0AA85AIR5"/>
<evidence type="ECO:0000256" key="2">
    <source>
        <dbReference type="SAM" id="SignalP"/>
    </source>
</evidence>